<organism evidence="2 3">
    <name type="scientific">Fusarium sarcochroum</name>
    <dbReference type="NCBI Taxonomy" id="1208366"/>
    <lineage>
        <taxon>Eukaryota</taxon>
        <taxon>Fungi</taxon>
        <taxon>Dikarya</taxon>
        <taxon>Ascomycota</taxon>
        <taxon>Pezizomycotina</taxon>
        <taxon>Sordariomycetes</taxon>
        <taxon>Hypocreomycetidae</taxon>
        <taxon>Hypocreales</taxon>
        <taxon>Nectriaceae</taxon>
        <taxon>Fusarium</taxon>
        <taxon>Fusarium lateritium species complex</taxon>
    </lineage>
</organism>
<feature type="chain" id="PRO_5034653610" evidence="1">
    <location>
        <begin position="21"/>
        <end position="175"/>
    </location>
</feature>
<sequence>MKPSFSFLTAAAVLSPLVAANFDIYYQSPISSIGGGDYWQAVDDQSSTDNCQKMTGTRTFEQKPDVSGKKDGFRCKGKGCHFNGDVNDIEELEMNFGTKRKGNDVYHFTIRQWFREDNKWWMVGLDNKVYGWCSPWTEKSYECLATKGKQKFMCNIEGLSALDITKDIEGQGWFD</sequence>
<dbReference type="Proteomes" id="UP000622797">
    <property type="component" value="Unassembled WGS sequence"/>
</dbReference>
<dbReference type="EMBL" id="JABEXW010000479">
    <property type="protein sequence ID" value="KAF4963343.1"/>
    <property type="molecule type" value="Genomic_DNA"/>
</dbReference>
<name>A0A8H4TSJ0_9HYPO</name>
<evidence type="ECO:0000313" key="3">
    <source>
        <dbReference type="Proteomes" id="UP000622797"/>
    </source>
</evidence>
<accession>A0A8H4TSJ0</accession>
<comment type="caution">
    <text evidence="2">The sequence shown here is derived from an EMBL/GenBank/DDBJ whole genome shotgun (WGS) entry which is preliminary data.</text>
</comment>
<reference evidence="2" key="2">
    <citation type="submission" date="2020-05" db="EMBL/GenBank/DDBJ databases">
        <authorList>
            <person name="Kim H.-S."/>
            <person name="Proctor R.H."/>
            <person name="Brown D.W."/>
        </authorList>
    </citation>
    <scope>NUCLEOTIDE SEQUENCE</scope>
    <source>
        <strain evidence="2">NRRL 20472</strain>
    </source>
</reference>
<proteinExistence type="predicted"/>
<gene>
    <name evidence="2" type="ORF">FSARC_8630</name>
</gene>
<dbReference type="OrthoDB" id="3770142at2759"/>
<keyword evidence="1" id="KW-0732">Signal</keyword>
<keyword evidence="3" id="KW-1185">Reference proteome</keyword>
<feature type="signal peptide" evidence="1">
    <location>
        <begin position="1"/>
        <end position="20"/>
    </location>
</feature>
<evidence type="ECO:0000313" key="2">
    <source>
        <dbReference type="EMBL" id="KAF4963343.1"/>
    </source>
</evidence>
<reference evidence="2" key="1">
    <citation type="journal article" date="2020" name="BMC Genomics">
        <title>Correction to: Identification and distribution of gene clusters required for synthesis of sphingolipid metabolism inhibitors in diverse species of the filamentous fungus Fusarium.</title>
        <authorList>
            <person name="Kim H.S."/>
            <person name="Lohmar J.M."/>
            <person name="Busman M."/>
            <person name="Brown D.W."/>
            <person name="Naumann T.A."/>
            <person name="Divon H.H."/>
            <person name="Lysoe E."/>
            <person name="Uhlig S."/>
            <person name="Proctor R.H."/>
        </authorList>
    </citation>
    <scope>NUCLEOTIDE SEQUENCE</scope>
    <source>
        <strain evidence="2">NRRL 20472</strain>
    </source>
</reference>
<dbReference type="AlphaFoldDB" id="A0A8H4TSJ0"/>
<evidence type="ECO:0000256" key="1">
    <source>
        <dbReference type="SAM" id="SignalP"/>
    </source>
</evidence>
<protein>
    <submittedName>
        <fullName evidence="2">Uncharacterized protein</fullName>
    </submittedName>
</protein>